<dbReference type="Pfam" id="PF05437">
    <property type="entry name" value="AzlD"/>
    <property type="match status" value="1"/>
</dbReference>
<keyword evidence="1" id="KW-0812">Transmembrane</keyword>
<dbReference type="InterPro" id="IPR008407">
    <property type="entry name" value="Brnchd-chn_aa_trnsp_AzlD"/>
</dbReference>
<name>A0ABY5TLX9_9GAMM</name>
<evidence type="ECO:0000313" key="3">
    <source>
        <dbReference type="Proteomes" id="UP001059934"/>
    </source>
</evidence>
<keyword evidence="1" id="KW-0472">Membrane</keyword>
<evidence type="ECO:0000313" key="2">
    <source>
        <dbReference type="EMBL" id="UVW34863.1"/>
    </source>
</evidence>
<organism evidence="2 3">
    <name type="scientific">SAR92 clade bacterium H455</name>
    <dbReference type="NCBI Taxonomy" id="2974818"/>
    <lineage>
        <taxon>Bacteria</taxon>
        <taxon>Pseudomonadati</taxon>
        <taxon>Pseudomonadota</taxon>
        <taxon>Gammaproteobacteria</taxon>
        <taxon>Cellvibrionales</taxon>
        <taxon>Porticoccaceae</taxon>
        <taxon>SAR92 clade</taxon>
    </lineage>
</organism>
<feature type="transmembrane region" description="Helical" evidence="1">
    <location>
        <begin position="39"/>
        <end position="55"/>
    </location>
</feature>
<protein>
    <submittedName>
        <fullName evidence="2">AzlD domain-containing protein</fullName>
    </submittedName>
</protein>
<dbReference type="Proteomes" id="UP001059934">
    <property type="component" value="Chromosome"/>
</dbReference>
<keyword evidence="1" id="KW-1133">Transmembrane helix</keyword>
<keyword evidence="3" id="KW-1185">Reference proteome</keyword>
<accession>A0ABY5TLX9</accession>
<gene>
    <name evidence="2" type="ORF">NYF23_12735</name>
</gene>
<sequence>MTLLTILLLAGITFGTRYLFLEGRLPVRLGPNLRLLLSYSGPSVLAAILAPILLVRSEQLDLSLSNPYLWGAAAAVTAAYKTGNIYWTIGAGMLVFIAVGQLI</sequence>
<proteinExistence type="predicted"/>
<evidence type="ECO:0000256" key="1">
    <source>
        <dbReference type="SAM" id="Phobius"/>
    </source>
</evidence>
<feature type="transmembrane region" description="Helical" evidence="1">
    <location>
        <begin position="85"/>
        <end position="102"/>
    </location>
</feature>
<dbReference type="EMBL" id="CP103416">
    <property type="protein sequence ID" value="UVW34863.1"/>
    <property type="molecule type" value="Genomic_DNA"/>
</dbReference>
<reference evidence="2" key="1">
    <citation type="submission" date="2022-08" db="EMBL/GenBank/DDBJ databases">
        <title>Catabolic pathway analysis in culturable SAR92 clade bacteria reveals their overlooked roles in DMSP degradation in coastal seas.</title>
        <authorList>
            <person name="He X."/>
            <person name="Zhang X."/>
            <person name="Zhang Y."/>
        </authorList>
    </citation>
    <scope>NUCLEOTIDE SEQUENCE</scope>
    <source>
        <strain evidence="2">H455</strain>
    </source>
</reference>